<dbReference type="AlphaFoldDB" id="A0A2G8K7M1"/>
<proteinExistence type="predicted"/>
<gene>
    <name evidence="2" type="ORF">BSL78_19194</name>
</gene>
<protein>
    <submittedName>
        <fullName evidence="2">Uncharacterized protein</fullName>
    </submittedName>
</protein>
<sequence>MEAKKQAKRGKHAETDFKTLLRTRHRYTSDTRMFKDDLVNMRRLSIISEGNSASSESQGRVSSAERTSSRASIASLKSVPSLEKIDETKVVKEGVGERAMLPTVKSPGAIYLIQEETMDANLNGSGHLYAPPSTPVSRNEDAEMKKTTEGEQGIIDENCNSSNHDRIHGMKWISGDDEFVKVK</sequence>
<dbReference type="EMBL" id="MRZV01000812">
    <property type="protein sequence ID" value="PIK43962.1"/>
    <property type="molecule type" value="Genomic_DNA"/>
</dbReference>
<accession>A0A2G8K7M1</accession>
<feature type="compositionally biased region" description="Polar residues" evidence="1">
    <location>
        <begin position="50"/>
        <end position="72"/>
    </location>
</feature>
<keyword evidence="3" id="KW-1185">Reference proteome</keyword>
<reference evidence="2 3" key="1">
    <citation type="journal article" date="2017" name="PLoS Biol.">
        <title>The sea cucumber genome provides insights into morphological evolution and visceral regeneration.</title>
        <authorList>
            <person name="Zhang X."/>
            <person name="Sun L."/>
            <person name="Yuan J."/>
            <person name="Sun Y."/>
            <person name="Gao Y."/>
            <person name="Zhang L."/>
            <person name="Li S."/>
            <person name="Dai H."/>
            <person name="Hamel J.F."/>
            <person name="Liu C."/>
            <person name="Yu Y."/>
            <person name="Liu S."/>
            <person name="Lin W."/>
            <person name="Guo K."/>
            <person name="Jin S."/>
            <person name="Xu P."/>
            <person name="Storey K.B."/>
            <person name="Huan P."/>
            <person name="Zhang T."/>
            <person name="Zhou Y."/>
            <person name="Zhang J."/>
            <person name="Lin C."/>
            <person name="Li X."/>
            <person name="Xing L."/>
            <person name="Huo D."/>
            <person name="Sun M."/>
            <person name="Wang L."/>
            <person name="Mercier A."/>
            <person name="Li F."/>
            <person name="Yang H."/>
            <person name="Xiang J."/>
        </authorList>
    </citation>
    <scope>NUCLEOTIDE SEQUENCE [LARGE SCALE GENOMIC DNA]</scope>
    <source>
        <strain evidence="2">Shaxun</strain>
        <tissue evidence="2">Muscle</tissue>
    </source>
</reference>
<evidence type="ECO:0000313" key="2">
    <source>
        <dbReference type="EMBL" id="PIK43962.1"/>
    </source>
</evidence>
<evidence type="ECO:0000313" key="3">
    <source>
        <dbReference type="Proteomes" id="UP000230750"/>
    </source>
</evidence>
<name>A0A2G8K7M1_STIJA</name>
<evidence type="ECO:0000256" key="1">
    <source>
        <dbReference type="SAM" id="MobiDB-lite"/>
    </source>
</evidence>
<organism evidence="2 3">
    <name type="scientific">Stichopus japonicus</name>
    <name type="common">Sea cucumber</name>
    <dbReference type="NCBI Taxonomy" id="307972"/>
    <lineage>
        <taxon>Eukaryota</taxon>
        <taxon>Metazoa</taxon>
        <taxon>Echinodermata</taxon>
        <taxon>Eleutherozoa</taxon>
        <taxon>Echinozoa</taxon>
        <taxon>Holothuroidea</taxon>
        <taxon>Aspidochirotacea</taxon>
        <taxon>Aspidochirotida</taxon>
        <taxon>Stichopodidae</taxon>
        <taxon>Apostichopus</taxon>
    </lineage>
</organism>
<dbReference type="Proteomes" id="UP000230750">
    <property type="component" value="Unassembled WGS sequence"/>
</dbReference>
<feature type="region of interest" description="Disordered" evidence="1">
    <location>
        <begin position="50"/>
        <end position="74"/>
    </location>
</feature>
<comment type="caution">
    <text evidence="2">The sequence shown here is derived from an EMBL/GenBank/DDBJ whole genome shotgun (WGS) entry which is preliminary data.</text>
</comment>